<proteinExistence type="predicted"/>
<dbReference type="PROSITE" id="PS51257">
    <property type="entry name" value="PROKAR_LIPOPROTEIN"/>
    <property type="match status" value="1"/>
</dbReference>
<evidence type="ECO:0000313" key="3">
    <source>
        <dbReference type="Proteomes" id="UP000295511"/>
    </source>
</evidence>
<feature type="chain" id="PRO_5020295922" description="Lipoprotein" evidence="1">
    <location>
        <begin position="28"/>
        <end position="142"/>
    </location>
</feature>
<evidence type="ECO:0008006" key="4">
    <source>
        <dbReference type="Google" id="ProtNLM"/>
    </source>
</evidence>
<accession>A0A4R5KKE7</accession>
<feature type="signal peptide" evidence="1">
    <location>
        <begin position="1"/>
        <end position="27"/>
    </location>
</feature>
<reference evidence="2 3" key="1">
    <citation type="submission" date="2019-03" db="EMBL/GenBank/DDBJ databases">
        <title>Whole genome sequence of Arthrobacter sp JH1-1.</title>
        <authorList>
            <person name="Trinh H.N."/>
        </authorList>
    </citation>
    <scope>NUCLEOTIDE SEQUENCE [LARGE SCALE GENOMIC DNA]</scope>
    <source>
        <strain evidence="2 3">JH1-1</strain>
    </source>
</reference>
<dbReference type="AlphaFoldDB" id="A0A4R5KKE7"/>
<keyword evidence="3" id="KW-1185">Reference proteome</keyword>
<organism evidence="2 3">
    <name type="scientific">Arthrobacter terricola</name>
    <dbReference type="NCBI Taxonomy" id="2547396"/>
    <lineage>
        <taxon>Bacteria</taxon>
        <taxon>Bacillati</taxon>
        <taxon>Actinomycetota</taxon>
        <taxon>Actinomycetes</taxon>
        <taxon>Micrococcales</taxon>
        <taxon>Micrococcaceae</taxon>
        <taxon>Arthrobacter</taxon>
    </lineage>
</organism>
<dbReference type="EMBL" id="SMRU01000013">
    <property type="protein sequence ID" value="TDF95315.1"/>
    <property type="molecule type" value="Genomic_DNA"/>
</dbReference>
<evidence type="ECO:0000313" key="2">
    <source>
        <dbReference type="EMBL" id="TDF95315.1"/>
    </source>
</evidence>
<dbReference type="Proteomes" id="UP000295511">
    <property type="component" value="Unassembled WGS sequence"/>
</dbReference>
<gene>
    <name evidence="2" type="ORF">E1809_12435</name>
</gene>
<sequence>MSKERLVTLAAVGFAVSLGMSACSAVAANTTATPTTADEARTLARAVADKAGCGSFEDYIVNSRPDWWKFTCQIKDDTFSIVASRSPKARSDDETHLKETGQQYWTQDSYSIVAVPKSNSKSTIGAISPDLEPFKKALDRSK</sequence>
<comment type="caution">
    <text evidence="2">The sequence shown here is derived from an EMBL/GenBank/DDBJ whole genome shotgun (WGS) entry which is preliminary data.</text>
</comment>
<keyword evidence="1" id="KW-0732">Signal</keyword>
<protein>
    <recommendedName>
        <fullName evidence="4">Lipoprotein</fullName>
    </recommendedName>
</protein>
<dbReference type="RefSeq" id="WP_133204548.1">
    <property type="nucleotide sequence ID" value="NZ_SMRU01000013.1"/>
</dbReference>
<evidence type="ECO:0000256" key="1">
    <source>
        <dbReference type="SAM" id="SignalP"/>
    </source>
</evidence>
<name>A0A4R5KKE7_9MICC</name>